<name>A0A9D2FQQ9_9FIRM</name>
<evidence type="ECO:0000256" key="3">
    <source>
        <dbReference type="ARBA" id="ARBA00009370"/>
    </source>
</evidence>
<evidence type="ECO:0000256" key="6">
    <source>
        <dbReference type="PIRSR" id="PIRSR600223-1"/>
    </source>
</evidence>
<dbReference type="GO" id="GO:0009003">
    <property type="term" value="F:signal peptidase activity"/>
    <property type="evidence" value="ECO:0007669"/>
    <property type="project" value="UniProtKB-EC"/>
</dbReference>
<evidence type="ECO:0000256" key="5">
    <source>
        <dbReference type="ARBA" id="ARBA00022801"/>
    </source>
</evidence>
<dbReference type="NCBIfam" id="TIGR02227">
    <property type="entry name" value="sigpep_I_bact"/>
    <property type="match status" value="1"/>
</dbReference>
<dbReference type="GO" id="GO:0004252">
    <property type="term" value="F:serine-type endopeptidase activity"/>
    <property type="evidence" value="ECO:0007669"/>
    <property type="project" value="InterPro"/>
</dbReference>
<dbReference type="PANTHER" id="PTHR43390">
    <property type="entry name" value="SIGNAL PEPTIDASE I"/>
    <property type="match status" value="1"/>
</dbReference>
<dbReference type="InterPro" id="IPR036286">
    <property type="entry name" value="LexA/Signal_pep-like_sf"/>
</dbReference>
<feature type="domain" description="Peptidase S26" evidence="8">
    <location>
        <begin position="16"/>
        <end position="172"/>
    </location>
</feature>
<comment type="subcellular location">
    <subcellularLocation>
        <location evidence="2">Cell membrane</location>
        <topology evidence="2">Single-pass type II membrane protein</topology>
    </subcellularLocation>
    <subcellularLocation>
        <location evidence="7">Membrane</location>
        <topology evidence="7">Single-pass type II membrane protein</topology>
    </subcellularLocation>
</comment>
<dbReference type="PROSITE" id="PS00761">
    <property type="entry name" value="SPASE_I_3"/>
    <property type="match status" value="1"/>
</dbReference>
<dbReference type="Proteomes" id="UP000824056">
    <property type="component" value="Unassembled WGS sequence"/>
</dbReference>
<dbReference type="GO" id="GO:0005886">
    <property type="term" value="C:plasma membrane"/>
    <property type="evidence" value="ECO:0007669"/>
    <property type="project" value="UniProtKB-SubCell"/>
</dbReference>
<dbReference type="CDD" id="cd06530">
    <property type="entry name" value="S26_SPase_I"/>
    <property type="match status" value="1"/>
</dbReference>
<accession>A0A9D2FQQ9</accession>
<dbReference type="Gene3D" id="2.10.109.10">
    <property type="entry name" value="Umud Fragment, subunit A"/>
    <property type="match status" value="1"/>
</dbReference>
<evidence type="ECO:0000256" key="1">
    <source>
        <dbReference type="ARBA" id="ARBA00000677"/>
    </source>
</evidence>
<dbReference type="PRINTS" id="PR00727">
    <property type="entry name" value="LEADERPTASE"/>
</dbReference>
<dbReference type="GO" id="GO:0006465">
    <property type="term" value="P:signal peptide processing"/>
    <property type="evidence" value="ECO:0007669"/>
    <property type="project" value="InterPro"/>
</dbReference>
<evidence type="ECO:0000313" key="10">
    <source>
        <dbReference type="Proteomes" id="UP000824056"/>
    </source>
</evidence>
<evidence type="ECO:0000259" key="8">
    <source>
        <dbReference type="Pfam" id="PF10502"/>
    </source>
</evidence>
<dbReference type="InterPro" id="IPR019758">
    <property type="entry name" value="Pept_S26A_signal_pept_1_CS"/>
</dbReference>
<comment type="similarity">
    <text evidence="3 7">Belongs to the peptidase S26 family.</text>
</comment>
<feature type="active site" evidence="6">
    <location>
        <position position="89"/>
    </location>
</feature>
<keyword evidence="5 7" id="KW-0378">Hydrolase</keyword>
<evidence type="ECO:0000256" key="7">
    <source>
        <dbReference type="RuleBase" id="RU362042"/>
    </source>
</evidence>
<dbReference type="PANTHER" id="PTHR43390:SF1">
    <property type="entry name" value="CHLOROPLAST PROCESSING PEPTIDASE"/>
    <property type="match status" value="1"/>
</dbReference>
<dbReference type="PROSITE" id="PS00760">
    <property type="entry name" value="SPASE_I_2"/>
    <property type="match status" value="1"/>
</dbReference>
<reference evidence="9" key="1">
    <citation type="journal article" date="2021" name="PeerJ">
        <title>Extensive microbial diversity within the chicken gut microbiome revealed by metagenomics and culture.</title>
        <authorList>
            <person name="Gilroy R."/>
            <person name="Ravi A."/>
            <person name="Getino M."/>
            <person name="Pursley I."/>
            <person name="Horton D.L."/>
            <person name="Alikhan N.F."/>
            <person name="Baker D."/>
            <person name="Gharbi K."/>
            <person name="Hall N."/>
            <person name="Watson M."/>
            <person name="Adriaenssens E.M."/>
            <person name="Foster-Nyarko E."/>
            <person name="Jarju S."/>
            <person name="Secka A."/>
            <person name="Antonio M."/>
            <person name="Oren A."/>
            <person name="Chaudhuri R.R."/>
            <person name="La Ragione R."/>
            <person name="Hildebrand F."/>
            <person name="Pallen M.J."/>
        </authorList>
    </citation>
    <scope>NUCLEOTIDE SEQUENCE</scope>
    <source>
        <strain evidence="9">1068</strain>
    </source>
</reference>
<evidence type="ECO:0000313" key="9">
    <source>
        <dbReference type="EMBL" id="HIZ65713.1"/>
    </source>
</evidence>
<evidence type="ECO:0000256" key="4">
    <source>
        <dbReference type="ARBA" id="ARBA00013208"/>
    </source>
</evidence>
<keyword evidence="7" id="KW-0645">Protease</keyword>
<comment type="catalytic activity">
    <reaction evidence="1 7">
        <text>Cleavage of hydrophobic, N-terminal signal or leader sequences from secreted and periplasmic proteins.</text>
        <dbReference type="EC" id="3.4.21.89"/>
    </reaction>
</comment>
<dbReference type="AlphaFoldDB" id="A0A9D2FQQ9"/>
<comment type="caution">
    <text evidence="9">The sequence shown here is derived from an EMBL/GenBank/DDBJ whole genome shotgun (WGS) entry which is preliminary data.</text>
</comment>
<evidence type="ECO:0000256" key="2">
    <source>
        <dbReference type="ARBA" id="ARBA00004401"/>
    </source>
</evidence>
<reference evidence="9" key="2">
    <citation type="submission" date="2021-04" db="EMBL/GenBank/DDBJ databases">
        <authorList>
            <person name="Gilroy R."/>
        </authorList>
    </citation>
    <scope>NUCLEOTIDE SEQUENCE</scope>
    <source>
        <strain evidence="9">1068</strain>
    </source>
</reference>
<proteinExistence type="inferred from homology"/>
<keyword evidence="7" id="KW-0812">Transmembrane</keyword>
<dbReference type="InterPro" id="IPR000223">
    <property type="entry name" value="Pept_S26A_signal_pept_1"/>
</dbReference>
<keyword evidence="7" id="KW-0472">Membrane</keyword>
<keyword evidence="7" id="KW-1133">Transmembrane helix</keyword>
<dbReference type="EC" id="3.4.21.89" evidence="4 7"/>
<protein>
    <recommendedName>
        <fullName evidence="4 7">Signal peptidase I</fullName>
        <ecNumber evidence="4 7">3.4.21.89</ecNumber>
    </recommendedName>
</protein>
<organism evidence="9 10">
    <name type="scientific">Candidatus Blautia pullicola</name>
    <dbReference type="NCBI Taxonomy" id="2838498"/>
    <lineage>
        <taxon>Bacteria</taxon>
        <taxon>Bacillati</taxon>
        <taxon>Bacillota</taxon>
        <taxon>Clostridia</taxon>
        <taxon>Lachnospirales</taxon>
        <taxon>Lachnospiraceae</taxon>
        <taxon>Blautia</taxon>
    </lineage>
</organism>
<dbReference type="InterPro" id="IPR019757">
    <property type="entry name" value="Pept_S26A_signal_pept_1_Lys-AS"/>
</dbReference>
<feature type="transmembrane region" description="Helical" evidence="7">
    <location>
        <begin position="14"/>
        <end position="36"/>
    </location>
</feature>
<dbReference type="InterPro" id="IPR019533">
    <property type="entry name" value="Peptidase_S26"/>
</dbReference>
<dbReference type="EMBL" id="DXBG01000173">
    <property type="protein sequence ID" value="HIZ65713.1"/>
    <property type="molecule type" value="Genomic_DNA"/>
</dbReference>
<dbReference type="SUPFAM" id="SSF51306">
    <property type="entry name" value="LexA/Signal peptidase"/>
    <property type="match status" value="1"/>
</dbReference>
<sequence>MALAFIKSEKGQKVFSWVFQIALVLALAAVVAIFFFQSIVMQESSMEPTFQTGEKFFINKMAYKLGSPKRGDIIAFTKDGKDNSAIHIKRVIGLPGERIQIREGKIYIDGEEYKEEGDFPQITNPGLAEDGVTLKSNEYFVLGDNRNNSEDSRFAEVKNVNKKYIEGKVWFCISPFQKMGFVKH</sequence>
<feature type="active site" evidence="6">
    <location>
        <position position="45"/>
    </location>
</feature>
<dbReference type="Pfam" id="PF10502">
    <property type="entry name" value="Peptidase_S26"/>
    <property type="match status" value="1"/>
</dbReference>
<gene>
    <name evidence="9" type="primary">lepB</name>
    <name evidence="9" type="ORF">H9809_07420</name>
</gene>